<dbReference type="AlphaFoldDB" id="A0A2V5HR54"/>
<sequence>MPGWWGGNGSDRGSALVGFDWSVGCVPGSSQLQPSELPGVTGAAVAGQGFLLLRKMVGLRVMIFIPGDCREKSIGDASEWVRTRLEDRDFIMTAGRHRLSWASRGIKYQISILGRTLLLPDQVLQSYCLVHSLKEVDERIARRRQDSDGDKLPGIPLCGPPVLISVVFHPQTYVPWDKCLKRVYWEESLEGQPALPSSSGYWVPSTE</sequence>
<protein>
    <submittedName>
        <fullName evidence="1">Uncharacterized protein</fullName>
    </submittedName>
</protein>
<dbReference type="Proteomes" id="UP000249829">
    <property type="component" value="Unassembled WGS sequence"/>
</dbReference>
<accession>A0A2V5HR54</accession>
<keyword evidence="2" id="KW-1185">Reference proteome</keyword>
<dbReference type="EMBL" id="KZ825103">
    <property type="protein sequence ID" value="PYI24083.1"/>
    <property type="molecule type" value="Genomic_DNA"/>
</dbReference>
<organism evidence="1 2">
    <name type="scientific">Aspergillus violaceofuscus (strain CBS 115571)</name>
    <dbReference type="NCBI Taxonomy" id="1450538"/>
    <lineage>
        <taxon>Eukaryota</taxon>
        <taxon>Fungi</taxon>
        <taxon>Dikarya</taxon>
        <taxon>Ascomycota</taxon>
        <taxon>Pezizomycotina</taxon>
        <taxon>Eurotiomycetes</taxon>
        <taxon>Eurotiomycetidae</taxon>
        <taxon>Eurotiales</taxon>
        <taxon>Aspergillaceae</taxon>
        <taxon>Aspergillus</taxon>
    </lineage>
</organism>
<proteinExistence type="predicted"/>
<evidence type="ECO:0000313" key="1">
    <source>
        <dbReference type="EMBL" id="PYI24083.1"/>
    </source>
</evidence>
<gene>
    <name evidence="1" type="ORF">BO99DRAFT_125682</name>
</gene>
<reference evidence="1 2" key="1">
    <citation type="submission" date="2018-02" db="EMBL/GenBank/DDBJ databases">
        <title>The genomes of Aspergillus section Nigri reveals drivers in fungal speciation.</title>
        <authorList>
            <consortium name="DOE Joint Genome Institute"/>
            <person name="Vesth T.C."/>
            <person name="Nybo J."/>
            <person name="Theobald S."/>
            <person name="Brandl J."/>
            <person name="Frisvad J.C."/>
            <person name="Nielsen K.F."/>
            <person name="Lyhne E.K."/>
            <person name="Kogle M.E."/>
            <person name="Kuo A."/>
            <person name="Riley R."/>
            <person name="Clum A."/>
            <person name="Nolan M."/>
            <person name="Lipzen A."/>
            <person name="Salamov A."/>
            <person name="Henrissat B."/>
            <person name="Wiebenga A."/>
            <person name="De vries R.P."/>
            <person name="Grigoriev I.V."/>
            <person name="Mortensen U.H."/>
            <person name="Andersen M.R."/>
            <person name="Baker S.E."/>
        </authorList>
    </citation>
    <scope>NUCLEOTIDE SEQUENCE [LARGE SCALE GENOMIC DNA]</scope>
    <source>
        <strain evidence="1 2">CBS 115571</strain>
    </source>
</reference>
<evidence type="ECO:0000313" key="2">
    <source>
        <dbReference type="Proteomes" id="UP000249829"/>
    </source>
</evidence>
<name>A0A2V5HR54_ASPV1</name>